<comment type="caution">
    <text evidence="2">The sequence shown here is derived from an EMBL/GenBank/DDBJ whole genome shotgun (WGS) entry which is preliminary data.</text>
</comment>
<gene>
    <name evidence="2" type="ORF">DET51_108166</name>
    <name evidence="1" type="ORF">DET64_108167</name>
</gene>
<sequence length="123" mass="13470">MMLSRLTCCGFSLSVLLLWPAIGYSAEGISEAGQSQQNVLQVRGLSAGTGEDDPRILYILPWQTPSLPRRPRTELNQQAPELLHPVTQPVLENHRQFRETLNPLVLKSTLSAGQGAAPVESQP</sequence>
<dbReference type="Proteomes" id="UP000252795">
    <property type="component" value="Unassembled WGS sequence"/>
</dbReference>
<dbReference type="Proteomes" id="UP000253065">
    <property type="component" value="Unassembled WGS sequence"/>
</dbReference>
<name>A0A368UY21_MARNT</name>
<organism evidence="2 3">
    <name type="scientific">Marinobacter nauticus</name>
    <name type="common">Marinobacter hydrocarbonoclasticus</name>
    <name type="synonym">Marinobacter aquaeolei</name>
    <dbReference type="NCBI Taxonomy" id="2743"/>
    <lineage>
        <taxon>Bacteria</taxon>
        <taxon>Pseudomonadati</taxon>
        <taxon>Pseudomonadota</taxon>
        <taxon>Gammaproteobacteria</taxon>
        <taxon>Pseudomonadales</taxon>
        <taxon>Marinobacteraceae</taxon>
        <taxon>Marinobacter</taxon>
    </lineage>
</organism>
<dbReference type="EMBL" id="QNSA01000008">
    <property type="protein sequence ID" value="RBP71922.1"/>
    <property type="molecule type" value="Genomic_DNA"/>
</dbReference>
<dbReference type="AlphaFoldDB" id="A0A368UY21"/>
<evidence type="ECO:0000313" key="3">
    <source>
        <dbReference type="Proteomes" id="UP000252795"/>
    </source>
</evidence>
<accession>A0A368UY21</accession>
<proteinExistence type="predicted"/>
<evidence type="ECO:0000313" key="4">
    <source>
        <dbReference type="Proteomes" id="UP000253065"/>
    </source>
</evidence>
<reference evidence="2 3" key="1">
    <citation type="submission" date="2018-07" db="EMBL/GenBank/DDBJ databases">
        <title>Freshwater and sediment microbial communities from various areas in North America, analyzing microbe dynamics in response to fracking.</title>
        <authorList>
            <person name="Lamendella R."/>
        </authorList>
    </citation>
    <scope>NUCLEOTIDE SEQUENCE [LARGE SCALE GENOMIC DNA]</scope>
    <source>
        <strain evidence="2 3">114E</strain>
        <strain evidence="1 4">114E_o</strain>
    </source>
</reference>
<dbReference type="RefSeq" id="WP_235853704.1">
    <property type="nucleotide sequence ID" value="NZ_QNSA01000008.1"/>
</dbReference>
<protein>
    <submittedName>
        <fullName evidence="2">Uncharacterized protein</fullName>
    </submittedName>
</protein>
<evidence type="ECO:0000313" key="1">
    <source>
        <dbReference type="EMBL" id="RBP71922.1"/>
    </source>
</evidence>
<dbReference type="EMBL" id="QPJB01000008">
    <property type="protein sequence ID" value="RCW32940.1"/>
    <property type="molecule type" value="Genomic_DNA"/>
</dbReference>
<keyword evidence="4" id="KW-1185">Reference proteome</keyword>
<evidence type="ECO:0000313" key="2">
    <source>
        <dbReference type="EMBL" id="RCW32940.1"/>
    </source>
</evidence>